<dbReference type="AlphaFoldDB" id="A0A4R6SF69"/>
<dbReference type="PANTHER" id="PTHR48084:SF4">
    <property type="entry name" value="2-OXOGLUTARATE OXIDOREDUCTASE SUBUNIT KORB"/>
    <property type="match status" value="1"/>
</dbReference>
<dbReference type="InterPro" id="IPR029061">
    <property type="entry name" value="THDP-binding"/>
</dbReference>
<comment type="caution">
    <text evidence="12">The sequence shown here is derived from an EMBL/GenBank/DDBJ whole genome shotgun (WGS) entry which is preliminary data.</text>
</comment>
<dbReference type="GO" id="GO:0030976">
    <property type="term" value="F:thiamine pyrophosphate binding"/>
    <property type="evidence" value="ECO:0007669"/>
    <property type="project" value="InterPro"/>
</dbReference>
<dbReference type="RefSeq" id="WP_133529919.1">
    <property type="nucleotide sequence ID" value="NZ_SNXX01000005.1"/>
</dbReference>
<evidence type="ECO:0000259" key="10">
    <source>
        <dbReference type="Pfam" id="PF02775"/>
    </source>
</evidence>
<keyword evidence="7" id="KW-0408">Iron</keyword>
<dbReference type="PANTHER" id="PTHR48084">
    <property type="entry name" value="2-OXOGLUTARATE OXIDOREDUCTASE SUBUNIT KORB-RELATED"/>
    <property type="match status" value="1"/>
</dbReference>
<sequence length="283" mass="31877">MVDKNIYQADRETAWCPGCGNFPLRTALADALAEMDLKPEEVTMYTGIGQAAKMPHYIKVNGFNGLHGRSLPPAIGMRVANPKMTVIVESGDGCSYGEGGNHILHNIRRNPDIIHLVHDNQIYGLTKGQASPTSVPELRTPVQTHGVNAEPLNPVQFAVGMKASFVARSSVGDREHLKEMIREAKKHKGYALIDIFQPCVSFNKINTYQWYNKRVYKLEDHDPTDHAAAMKVAQEFGDKIPIGIIYREEKPTFRERMPYLEDKALVERDVEVDDLKFLIDEFK</sequence>
<keyword evidence="5" id="KW-0460">Magnesium</keyword>
<evidence type="ECO:0000256" key="3">
    <source>
        <dbReference type="ARBA" id="ARBA00001966"/>
    </source>
</evidence>
<evidence type="ECO:0000313" key="13">
    <source>
        <dbReference type="Proteomes" id="UP000295176"/>
    </source>
</evidence>
<accession>A0A4R6SF69</accession>
<dbReference type="Gene3D" id="3.40.50.970">
    <property type="match status" value="1"/>
</dbReference>
<name>A0A4R6SF69_9FIRM</name>
<comment type="cofactor">
    <cofactor evidence="2">
        <name>thiamine diphosphate</name>
        <dbReference type="ChEBI" id="CHEBI:58937"/>
    </cofactor>
</comment>
<evidence type="ECO:0000259" key="11">
    <source>
        <dbReference type="Pfam" id="PF12367"/>
    </source>
</evidence>
<evidence type="ECO:0000256" key="9">
    <source>
        <dbReference type="ARBA" id="ARBA00023052"/>
    </source>
</evidence>
<evidence type="ECO:0000256" key="8">
    <source>
        <dbReference type="ARBA" id="ARBA00023014"/>
    </source>
</evidence>
<evidence type="ECO:0000256" key="2">
    <source>
        <dbReference type="ARBA" id="ARBA00001964"/>
    </source>
</evidence>
<dbReference type="Pfam" id="PF02775">
    <property type="entry name" value="TPP_enzyme_C"/>
    <property type="match status" value="1"/>
</dbReference>
<dbReference type="CDD" id="cd03375">
    <property type="entry name" value="TPP_OGFOR"/>
    <property type="match status" value="1"/>
</dbReference>
<keyword evidence="8" id="KW-0411">Iron-sulfur</keyword>
<dbReference type="GO" id="GO:0051536">
    <property type="term" value="F:iron-sulfur cluster binding"/>
    <property type="evidence" value="ECO:0007669"/>
    <property type="project" value="UniProtKB-KW"/>
</dbReference>
<dbReference type="Proteomes" id="UP000295176">
    <property type="component" value="Unassembled WGS sequence"/>
</dbReference>
<dbReference type="GO" id="GO:0046872">
    <property type="term" value="F:metal ion binding"/>
    <property type="evidence" value="ECO:0007669"/>
    <property type="project" value="UniProtKB-KW"/>
</dbReference>
<reference evidence="12 13" key="1">
    <citation type="submission" date="2019-03" db="EMBL/GenBank/DDBJ databases">
        <title>Subsurface microbial communities from deep shales in Ohio and West Virginia, USA.</title>
        <authorList>
            <person name="Wrighton K."/>
        </authorList>
    </citation>
    <scope>NUCLEOTIDE SEQUENCE [LARGE SCALE GENOMIC DNA]</scope>
    <source>
        <strain evidence="12 13">MSL 7</strain>
    </source>
</reference>
<dbReference type="NCBIfam" id="TIGR02177">
    <property type="entry name" value="PorB_KorB"/>
    <property type="match status" value="1"/>
</dbReference>
<comment type="cofactor">
    <cofactor evidence="1">
        <name>Mg(2+)</name>
        <dbReference type="ChEBI" id="CHEBI:18420"/>
    </cofactor>
</comment>
<evidence type="ECO:0000256" key="4">
    <source>
        <dbReference type="ARBA" id="ARBA00022723"/>
    </source>
</evidence>
<dbReference type="GO" id="GO:0016625">
    <property type="term" value="F:oxidoreductase activity, acting on the aldehyde or oxo group of donors, iron-sulfur protein as acceptor"/>
    <property type="evidence" value="ECO:0007669"/>
    <property type="project" value="UniProtKB-ARBA"/>
</dbReference>
<dbReference type="InterPro" id="IPR032686">
    <property type="entry name" value="PFO_beta_C"/>
</dbReference>
<organism evidence="12 13">
    <name type="scientific">Halanaerobium saccharolyticum</name>
    <dbReference type="NCBI Taxonomy" id="43595"/>
    <lineage>
        <taxon>Bacteria</taxon>
        <taxon>Bacillati</taxon>
        <taxon>Bacillota</taxon>
        <taxon>Clostridia</taxon>
        <taxon>Halanaerobiales</taxon>
        <taxon>Halanaerobiaceae</taxon>
        <taxon>Halanaerobium</taxon>
    </lineage>
</organism>
<dbReference type="SUPFAM" id="SSF52518">
    <property type="entry name" value="Thiamin diphosphate-binding fold (THDP-binding)"/>
    <property type="match status" value="1"/>
</dbReference>
<feature type="domain" description="Thiamine pyrophosphate enzyme TPP-binding" evidence="10">
    <location>
        <begin position="51"/>
        <end position="195"/>
    </location>
</feature>
<gene>
    <name evidence="12" type="ORF">C7957_10582</name>
</gene>
<evidence type="ECO:0000256" key="6">
    <source>
        <dbReference type="ARBA" id="ARBA00023002"/>
    </source>
</evidence>
<dbReference type="GO" id="GO:0045333">
    <property type="term" value="P:cellular respiration"/>
    <property type="evidence" value="ECO:0007669"/>
    <property type="project" value="UniProtKB-ARBA"/>
</dbReference>
<protein>
    <submittedName>
        <fullName evidence="12">2-oxoglutarate ferredoxin oxidoreductase subunit beta</fullName>
    </submittedName>
</protein>
<evidence type="ECO:0000313" key="12">
    <source>
        <dbReference type="EMBL" id="TDP98283.1"/>
    </source>
</evidence>
<evidence type="ECO:0000256" key="5">
    <source>
        <dbReference type="ARBA" id="ARBA00022842"/>
    </source>
</evidence>
<dbReference type="InterPro" id="IPR051457">
    <property type="entry name" value="2-oxoacid:Fd_oxidoreductase"/>
</dbReference>
<dbReference type="Pfam" id="PF12367">
    <property type="entry name" value="PFO_beta_C"/>
    <property type="match status" value="1"/>
</dbReference>
<dbReference type="InterPro" id="IPR011896">
    <property type="entry name" value="OFOB"/>
</dbReference>
<keyword evidence="9" id="KW-0786">Thiamine pyrophosphate</keyword>
<proteinExistence type="predicted"/>
<evidence type="ECO:0000256" key="7">
    <source>
        <dbReference type="ARBA" id="ARBA00023004"/>
    </source>
</evidence>
<keyword evidence="6" id="KW-0560">Oxidoreductase</keyword>
<comment type="cofactor">
    <cofactor evidence="3">
        <name>[4Fe-4S] cluster</name>
        <dbReference type="ChEBI" id="CHEBI:49883"/>
    </cofactor>
</comment>
<feature type="domain" description="Pyruvate ferredoxin oxidoreductase beta subunit C-terminal" evidence="11">
    <location>
        <begin position="199"/>
        <end position="261"/>
    </location>
</feature>
<evidence type="ECO:0000256" key="1">
    <source>
        <dbReference type="ARBA" id="ARBA00001946"/>
    </source>
</evidence>
<dbReference type="EMBL" id="SNXX01000005">
    <property type="protein sequence ID" value="TDP98283.1"/>
    <property type="molecule type" value="Genomic_DNA"/>
</dbReference>
<keyword evidence="4" id="KW-0479">Metal-binding</keyword>
<dbReference type="InterPro" id="IPR011766">
    <property type="entry name" value="TPP_enzyme_TPP-bd"/>
</dbReference>